<evidence type="ECO:0000313" key="2">
    <source>
        <dbReference type="EMBL" id="KMK11231.1"/>
    </source>
</evidence>
<dbReference type="Proteomes" id="UP000036196">
    <property type="component" value="Unassembled WGS sequence"/>
</dbReference>
<dbReference type="EMBL" id="LDZF01000032">
    <property type="protein sequence ID" value="KMK11231.1"/>
    <property type="molecule type" value="Genomic_DNA"/>
</dbReference>
<organism evidence="2 3">
    <name type="scientific">Pluralibacter gergoviae</name>
    <name type="common">Enterobacter gergoviae</name>
    <dbReference type="NCBI Taxonomy" id="61647"/>
    <lineage>
        <taxon>Bacteria</taxon>
        <taxon>Pseudomonadati</taxon>
        <taxon>Pseudomonadota</taxon>
        <taxon>Gammaproteobacteria</taxon>
        <taxon>Enterobacterales</taxon>
        <taxon>Enterobacteriaceae</taxon>
        <taxon>Pluralibacter</taxon>
    </lineage>
</organism>
<comment type="caution">
    <text evidence="2">The sequence shown here is derived from an EMBL/GenBank/DDBJ whole genome shotgun (WGS) entry which is preliminary data.</text>
</comment>
<evidence type="ECO:0000256" key="1">
    <source>
        <dbReference type="SAM" id="Phobius"/>
    </source>
</evidence>
<keyword evidence="3" id="KW-1185">Reference proteome</keyword>
<accession>A0A0J5KUJ3</accession>
<feature type="transmembrane region" description="Helical" evidence="1">
    <location>
        <begin position="12"/>
        <end position="32"/>
    </location>
</feature>
<protein>
    <submittedName>
        <fullName evidence="2">Uncharacterized protein</fullName>
    </submittedName>
</protein>
<sequence>MLRQAGKYLSYYMLNLLSFFLFFSTLGYYVFFYSWGNDIGDNTLNIMAIIISISLAIGIYSLADKIKNRT</sequence>
<dbReference type="PATRIC" id="fig|61647.15.peg.3413"/>
<evidence type="ECO:0000313" key="3">
    <source>
        <dbReference type="Proteomes" id="UP000036196"/>
    </source>
</evidence>
<keyword evidence="1" id="KW-1133">Transmembrane helix</keyword>
<gene>
    <name evidence="2" type="ORF">ABW06_22560</name>
</gene>
<reference evidence="2 3" key="1">
    <citation type="submission" date="2015-05" db="EMBL/GenBank/DDBJ databases">
        <title>Genome sequences of Pluralibacter gergoviae.</title>
        <authorList>
            <person name="Greninger A.L."/>
            <person name="Miller S."/>
        </authorList>
    </citation>
    <scope>NUCLEOTIDE SEQUENCE [LARGE SCALE GENOMIC DNA]</scope>
    <source>
        <strain evidence="2 3">JS81F13</strain>
    </source>
</reference>
<keyword evidence="1" id="KW-0812">Transmembrane</keyword>
<feature type="transmembrane region" description="Helical" evidence="1">
    <location>
        <begin position="44"/>
        <end position="63"/>
    </location>
</feature>
<dbReference type="AlphaFoldDB" id="A0A0J5KUJ3"/>
<keyword evidence="1" id="KW-0472">Membrane</keyword>
<proteinExistence type="predicted"/>
<name>A0A0J5KUJ3_PLUGE</name>